<evidence type="ECO:0000256" key="2">
    <source>
        <dbReference type="ARBA" id="ARBA00022679"/>
    </source>
</evidence>
<dbReference type="GO" id="GO:0004674">
    <property type="term" value="F:protein serine/threonine kinase activity"/>
    <property type="evidence" value="ECO:0007669"/>
    <property type="project" value="UniProtKB-KW"/>
</dbReference>
<reference evidence="9 10" key="1">
    <citation type="submission" date="2011-02" db="EMBL/GenBank/DDBJ databases">
        <title>The Genome Sequence of Sphaeroforma arctica JP610.</title>
        <authorList>
            <consortium name="The Broad Institute Genome Sequencing Platform"/>
            <person name="Russ C."/>
            <person name="Cuomo C."/>
            <person name="Young S.K."/>
            <person name="Zeng Q."/>
            <person name="Gargeya S."/>
            <person name="Alvarado L."/>
            <person name="Berlin A."/>
            <person name="Chapman S.B."/>
            <person name="Chen Z."/>
            <person name="Freedman E."/>
            <person name="Gellesch M."/>
            <person name="Goldberg J."/>
            <person name="Griggs A."/>
            <person name="Gujja S."/>
            <person name="Heilman E."/>
            <person name="Heiman D."/>
            <person name="Howarth C."/>
            <person name="Mehta T."/>
            <person name="Neiman D."/>
            <person name="Pearson M."/>
            <person name="Roberts A."/>
            <person name="Saif S."/>
            <person name="Shea T."/>
            <person name="Shenoy N."/>
            <person name="Sisk P."/>
            <person name="Stolte C."/>
            <person name="Sykes S."/>
            <person name="White J."/>
            <person name="Yandava C."/>
            <person name="Burger G."/>
            <person name="Gray M.W."/>
            <person name="Holland P.W.H."/>
            <person name="King N."/>
            <person name="Lang F.B.F."/>
            <person name="Roger A.J."/>
            <person name="Ruiz-Trillo I."/>
            <person name="Haas B."/>
            <person name="Nusbaum C."/>
            <person name="Birren B."/>
        </authorList>
    </citation>
    <scope>NUCLEOTIDE SEQUENCE [LARGE SCALE GENOMIC DNA]</scope>
    <source>
        <strain evidence="9 10">JP610</strain>
    </source>
</reference>
<dbReference type="Gene3D" id="3.30.530.20">
    <property type="match status" value="1"/>
</dbReference>
<evidence type="ECO:0000256" key="6">
    <source>
        <dbReference type="PROSITE-ProRule" id="PRU10141"/>
    </source>
</evidence>
<keyword evidence="2" id="KW-0808">Transferase</keyword>
<dbReference type="InterPro" id="IPR002913">
    <property type="entry name" value="START_lipid-bd_dom"/>
</dbReference>
<dbReference type="FunFam" id="1.10.510.10:FF:000571">
    <property type="entry name" value="Maternal embryonic leucine zipper kinase"/>
    <property type="match status" value="1"/>
</dbReference>
<dbReference type="Proteomes" id="UP000054560">
    <property type="component" value="Unassembled WGS sequence"/>
</dbReference>
<dbReference type="InterPro" id="IPR023393">
    <property type="entry name" value="START-like_dom_sf"/>
</dbReference>
<gene>
    <name evidence="9" type="ORF">SARC_03594</name>
</gene>
<feature type="domain" description="Protein kinase" evidence="7">
    <location>
        <begin position="175"/>
        <end position="431"/>
    </location>
</feature>
<organism evidence="9 10">
    <name type="scientific">Sphaeroforma arctica JP610</name>
    <dbReference type="NCBI Taxonomy" id="667725"/>
    <lineage>
        <taxon>Eukaryota</taxon>
        <taxon>Ichthyosporea</taxon>
        <taxon>Ichthyophonida</taxon>
        <taxon>Sphaeroforma</taxon>
    </lineage>
</organism>
<name>A0A0L0G561_9EUKA</name>
<dbReference type="Pfam" id="PF01852">
    <property type="entry name" value="START"/>
    <property type="match status" value="1"/>
</dbReference>
<protein>
    <submittedName>
        <fullName evidence="9">CAMK/CAMKL protein kinase</fullName>
    </submittedName>
</protein>
<dbReference type="eggNOG" id="KOG0583">
    <property type="taxonomic scope" value="Eukaryota"/>
</dbReference>
<evidence type="ECO:0000259" key="8">
    <source>
        <dbReference type="PROSITE" id="PS50848"/>
    </source>
</evidence>
<feature type="binding site" evidence="6">
    <location>
        <position position="204"/>
    </location>
    <ligand>
        <name>ATP</name>
        <dbReference type="ChEBI" id="CHEBI:30616"/>
    </ligand>
</feature>
<evidence type="ECO:0000313" key="9">
    <source>
        <dbReference type="EMBL" id="KNC84172.1"/>
    </source>
</evidence>
<dbReference type="InterPro" id="IPR011009">
    <property type="entry name" value="Kinase-like_dom_sf"/>
</dbReference>
<feature type="domain" description="START" evidence="8">
    <location>
        <begin position="486"/>
        <end position="658"/>
    </location>
</feature>
<proteinExistence type="predicted"/>
<dbReference type="InterPro" id="IPR000719">
    <property type="entry name" value="Prot_kinase_dom"/>
</dbReference>
<dbReference type="GO" id="GO:0005737">
    <property type="term" value="C:cytoplasm"/>
    <property type="evidence" value="ECO:0007669"/>
    <property type="project" value="TreeGrafter"/>
</dbReference>
<dbReference type="EMBL" id="KQ241782">
    <property type="protein sequence ID" value="KNC84172.1"/>
    <property type="molecule type" value="Genomic_DNA"/>
</dbReference>
<dbReference type="PROSITE" id="PS50011">
    <property type="entry name" value="PROTEIN_KINASE_DOM"/>
    <property type="match status" value="1"/>
</dbReference>
<keyword evidence="10" id="KW-1185">Reference proteome</keyword>
<dbReference type="GO" id="GO:0035556">
    <property type="term" value="P:intracellular signal transduction"/>
    <property type="evidence" value="ECO:0007669"/>
    <property type="project" value="TreeGrafter"/>
</dbReference>
<dbReference type="SUPFAM" id="SSF55961">
    <property type="entry name" value="Bet v1-like"/>
    <property type="match status" value="1"/>
</dbReference>
<evidence type="ECO:0000256" key="1">
    <source>
        <dbReference type="ARBA" id="ARBA00022527"/>
    </source>
</evidence>
<dbReference type="Pfam" id="PF00069">
    <property type="entry name" value="Pkinase"/>
    <property type="match status" value="1"/>
</dbReference>
<dbReference type="GeneID" id="25904098"/>
<dbReference type="RefSeq" id="XP_014158074.1">
    <property type="nucleotide sequence ID" value="XM_014302599.1"/>
</dbReference>
<dbReference type="SUPFAM" id="SSF56112">
    <property type="entry name" value="Protein kinase-like (PK-like)"/>
    <property type="match status" value="1"/>
</dbReference>
<dbReference type="PANTHER" id="PTHR24346:SF82">
    <property type="entry name" value="KP78A-RELATED"/>
    <property type="match status" value="1"/>
</dbReference>
<dbReference type="Gene3D" id="1.10.510.10">
    <property type="entry name" value="Transferase(Phosphotransferase) domain 1"/>
    <property type="match status" value="1"/>
</dbReference>
<dbReference type="GO" id="GO:0005524">
    <property type="term" value="F:ATP binding"/>
    <property type="evidence" value="ECO:0007669"/>
    <property type="project" value="UniProtKB-UniRule"/>
</dbReference>
<dbReference type="GO" id="GO:0008289">
    <property type="term" value="F:lipid binding"/>
    <property type="evidence" value="ECO:0007669"/>
    <property type="project" value="InterPro"/>
</dbReference>
<evidence type="ECO:0000256" key="4">
    <source>
        <dbReference type="ARBA" id="ARBA00022777"/>
    </source>
</evidence>
<evidence type="ECO:0000313" key="10">
    <source>
        <dbReference type="Proteomes" id="UP000054560"/>
    </source>
</evidence>
<keyword evidence="5 6" id="KW-0067">ATP-binding</keyword>
<dbReference type="OrthoDB" id="541276at2759"/>
<dbReference type="STRING" id="667725.A0A0L0G561"/>
<accession>A0A0L0G561</accession>
<dbReference type="PROSITE" id="PS00107">
    <property type="entry name" value="PROTEIN_KINASE_ATP"/>
    <property type="match status" value="1"/>
</dbReference>
<dbReference type="PANTHER" id="PTHR24346">
    <property type="entry name" value="MAP/MICROTUBULE AFFINITY-REGULATING KINASE"/>
    <property type="match status" value="1"/>
</dbReference>
<sequence>MVICKPIEPANLKKGLPVRWKVVRQGQNKSGAEANQEEELEGMEDDWQMVSEKMADLNVLDQNNGLYYQNEYFLVVLYDSWAVFQRVKQKQYRVLYKSPFYGDADDQMFRIVAECTSLEEATKDFEELSTKLIPILREDPTRGRFITQLVASILKPEKAAQLRQNTMEAKTLGPYFVKKVLGMGSFGKVKLGIHRQTKEEVAIKMVSHDSVEHVETNNKEIAILQSLHHPFVIGVKEVIQTRKYMCIILEFAKNGDLLEYLNSFWDRCLTEVEAQRVFFQISSGVSYLHDHKIIHRDLKPNNVLMDGNNNCKLSDFGLSKKLNETDILTTACGSPIYAAPELLTRQYFGRRVDVWSLGVILFNIGTGKMPFGVDASFSIPMIYEHINRARSFGIPASCKMGPGWHELIEMTLDVDQERRATMAEILDHSWLIRQRQKDIAQPSNLDSSAARRRQYQRDADAMVGKTLYELQDVQELINSPAGQTVNGWRRLPQKQDTKDRTGVDVFVPTAEPPRKKGELPRSVIHFAAQSLVVGKMNLLMQRWGTWEKLVETLFTDTNKIEILDDDDYIGRWADVPETCHDRVPRDMVTLNARRDIQDVGVLFAATSTVHHSSHACDGYVRAKVGHSSWLFEPVSDNSVLITTVQEIDLMGNVDPAWIDEVLHTRPTMQYDSYVFLYYLLI</sequence>
<keyword evidence="3 6" id="KW-0547">Nucleotide-binding</keyword>
<dbReference type="AlphaFoldDB" id="A0A0L0G561"/>
<evidence type="ECO:0000256" key="3">
    <source>
        <dbReference type="ARBA" id="ARBA00022741"/>
    </source>
</evidence>
<dbReference type="InterPro" id="IPR008271">
    <property type="entry name" value="Ser/Thr_kinase_AS"/>
</dbReference>
<evidence type="ECO:0000256" key="5">
    <source>
        <dbReference type="ARBA" id="ARBA00022840"/>
    </source>
</evidence>
<evidence type="ECO:0000259" key="7">
    <source>
        <dbReference type="PROSITE" id="PS50011"/>
    </source>
</evidence>
<keyword evidence="4 9" id="KW-0418">Kinase</keyword>
<dbReference type="PROSITE" id="PS00108">
    <property type="entry name" value="PROTEIN_KINASE_ST"/>
    <property type="match status" value="1"/>
</dbReference>
<dbReference type="InterPro" id="IPR017441">
    <property type="entry name" value="Protein_kinase_ATP_BS"/>
</dbReference>
<dbReference type="PROSITE" id="PS50848">
    <property type="entry name" value="START"/>
    <property type="match status" value="1"/>
</dbReference>
<keyword evidence="1" id="KW-0723">Serine/threonine-protein kinase</keyword>
<dbReference type="SMART" id="SM00220">
    <property type="entry name" value="S_TKc"/>
    <property type="match status" value="1"/>
</dbReference>